<name>A0A140NR51_PROSM</name>
<evidence type="ECO:0000313" key="9">
    <source>
        <dbReference type="Proteomes" id="UP000005012"/>
    </source>
</evidence>
<evidence type="ECO:0000256" key="7">
    <source>
        <dbReference type="SAM" id="Phobius"/>
    </source>
</evidence>
<reference evidence="8 9" key="1">
    <citation type="journal article" date="2012" name="J. Bacteriol.">
        <title>Complete Genome Sequence of Providencia stuartii Clinical Isolate MRSN 2154.</title>
        <authorList>
            <person name="Clifford R.J."/>
            <person name="Hang J."/>
            <person name="Riley M.C."/>
            <person name="Onmus-Leone F."/>
            <person name="Kuschner R.A."/>
            <person name="Lesho E.P."/>
            <person name="Waterman P.E."/>
        </authorList>
    </citation>
    <scope>NUCLEOTIDE SEQUENCE [LARGE SCALE GENOMIC DNA]</scope>
    <source>
        <strain evidence="8 9">MRSN 2154</strain>
    </source>
</reference>
<protein>
    <submittedName>
        <fullName evidence="8">Lysine export protein</fullName>
    </submittedName>
</protein>
<evidence type="ECO:0000256" key="2">
    <source>
        <dbReference type="ARBA" id="ARBA00022475"/>
    </source>
</evidence>
<keyword evidence="3 7" id="KW-0812">Transmembrane</keyword>
<keyword evidence="2" id="KW-1003">Cell membrane</keyword>
<feature type="transmembrane region" description="Helical" evidence="7">
    <location>
        <begin position="71"/>
        <end position="92"/>
    </location>
</feature>
<dbReference type="HOGENOM" id="CLU_079569_2_2_6"/>
<dbReference type="Pfam" id="PF01810">
    <property type="entry name" value="LysE"/>
    <property type="match status" value="1"/>
</dbReference>
<dbReference type="AlphaFoldDB" id="A0A140NR51"/>
<sequence>MISITQLLSYASALAIAAVIPGPGMTAVVARTLKGGVTMGFALLSGLILGDIIYLSFAIFGLVFVADHLAAIFNLIYWFAALYLFWLAYVFWRHDAQPLNTVGAISKKQLAIVSVSGLAITLSNPKTIAFYMAILPLVISLNEMTITIWSTVLVPTTLLILLLVGMIFIFGAKKASKFLSSTKSQRVIFRGTALIMFASAIGMLFKTQ</sequence>
<dbReference type="GO" id="GO:0015171">
    <property type="term" value="F:amino acid transmembrane transporter activity"/>
    <property type="evidence" value="ECO:0007669"/>
    <property type="project" value="TreeGrafter"/>
</dbReference>
<evidence type="ECO:0000313" key="8">
    <source>
        <dbReference type="EMBL" id="AFH95130.1"/>
    </source>
</evidence>
<dbReference type="KEGG" id="psi:S70_16580"/>
<dbReference type="PATRIC" id="fig|1157951.4.peg.3335"/>
<reference evidence="9" key="2">
    <citation type="submission" date="2012-04" db="EMBL/GenBank/DDBJ databases">
        <title>Complete genome sequence of Providencia stuartii clinical isolate MRSN 2154.</title>
        <authorList>
            <person name="Clifford R.J."/>
            <person name="Hang J."/>
            <person name="Riley M.C."/>
            <person name="Onmus-Leone F."/>
            <person name="Kuschner R.A."/>
            <person name="Lesho E.P."/>
            <person name="Waterman P.E."/>
        </authorList>
    </citation>
    <scope>NUCLEOTIDE SEQUENCE [LARGE SCALE GENOMIC DNA]</scope>
    <source>
        <strain evidence="9">MRSN 2154</strain>
    </source>
</reference>
<dbReference type="RefSeq" id="WP_014657837.1">
    <property type="nucleotide sequence ID" value="NC_017731.1"/>
</dbReference>
<evidence type="ECO:0000256" key="5">
    <source>
        <dbReference type="ARBA" id="ARBA00022989"/>
    </source>
</evidence>
<accession>A0A140NR51</accession>
<feature type="transmembrane region" description="Helical" evidence="7">
    <location>
        <begin position="112"/>
        <end position="134"/>
    </location>
</feature>
<feature type="transmembrane region" description="Helical" evidence="7">
    <location>
        <begin position="146"/>
        <end position="171"/>
    </location>
</feature>
<evidence type="ECO:0000256" key="1">
    <source>
        <dbReference type="ARBA" id="ARBA00004651"/>
    </source>
</evidence>
<dbReference type="EMBL" id="CP003488">
    <property type="protein sequence ID" value="AFH95130.1"/>
    <property type="molecule type" value="Genomic_DNA"/>
</dbReference>
<comment type="subcellular location">
    <subcellularLocation>
        <location evidence="1">Cell membrane</location>
        <topology evidence="1">Multi-pass membrane protein</topology>
    </subcellularLocation>
</comment>
<evidence type="ECO:0000256" key="6">
    <source>
        <dbReference type="ARBA" id="ARBA00023136"/>
    </source>
</evidence>
<organism evidence="8 9">
    <name type="scientific">Providencia stuartii (strain MRSN 2154)</name>
    <dbReference type="NCBI Taxonomy" id="1157951"/>
    <lineage>
        <taxon>Bacteria</taxon>
        <taxon>Pseudomonadati</taxon>
        <taxon>Pseudomonadota</taxon>
        <taxon>Gammaproteobacteria</taxon>
        <taxon>Enterobacterales</taxon>
        <taxon>Morganellaceae</taxon>
        <taxon>Providencia</taxon>
    </lineage>
</organism>
<dbReference type="Proteomes" id="UP000005012">
    <property type="component" value="Chromosome"/>
</dbReference>
<dbReference type="PANTHER" id="PTHR30086">
    <property type="entry name" value="ARGININE EXPORTER PROTEIN ARGO"/>
    <property type="match status" value="1"/>
</dbReference>
<keyword evidence="5 7" id="KW-1133">Transmembrane helix</keyword>
<proteinExistence type="predicted"/>
<dbReference type="PANTHER" id="PTHR30086:SF20">
    <property type="entry name" value="ARGININE EXPORTER PROTEIN ARGO-RELATED"/>
    <property type="match status" value="1"/>
</dbReference>
<keyword evidence="4" id="KW-0813">Transport</keyword>
<evidence type="ECO:0000256" key="3">
    <source>
        <dbReference type="ARBA" id="ARBA00022692"/>
    </source>
</evidence>
<dbReference type="GO" id="GO:0005886">
    <property type="term" value="C:plasma membrane"/>
    <property type="evidence" value="ECO:0007669"/>
    <property type="project" value="UniProtKB-SubCell"/>
</dbReference>
<feature type="transmembrane region" description="Helical" evidence="7">
    <location>
        <begin position="41"/>
        <end position="65"/>
    </location>
</feature>
<gene>
    <name evidence="8" type="ordered locus">S70_16580</name>
</gene>
<keyword evidence="6 7" id="KW-0472">Membrane</keyword>
<feature type="transmembrane region" description="Helical" evidence="7">
    <location>
        <begin position="6"/>
        <end position="29"/>
    </location>
</feature>
<feature type="transmembrane region" description="Helical" evidence="7">
    <location>
        <begin position="187"/>
        <end position="205"/>
    </location>
</feature>
<dbReference type="InterPro" id="IPR001123">
    <property type="entry name" value="LeuE-type"/>
</dbReference>
<keyword evidence="4" id="KW-0029">Amino-acid transport</keyword>
<evidence type="ECO:0000256" key="4">
    <source>
        <dbReference type="ARBA" id="ARBA00022970"/>
    </source>
</evidence>
<dbReference type="OrthoDB" id="9804822at2"/>